<reference evidence="13" key="3">
    <citation type="submission" date="2025-09" db="UniProtKB">
        <authorList>
            <consortium name="Ensembl"/>
        </authorList>
    </citation>
    <scope>IDENTIFICATION</scope>
</reference>
<dbReference type="Pfam" id="PF15269">
    <property type="entry name" value="zf-C2H2_7"/>
    <property type="match status" value="1"/>
</dbReference>
<dbReference type="InterPro" id="IPR039363">
    <property type="entry name" value="ZNF750"/>
</dbReference>
<evidence type="ECO:0000313" key="13">
    <source>
        <dbReference type="Ensembl" id="ENSGWIP00000017711.1"/>
    </source>
</evidence>
<evidence type="ECO:0000259" key="12">
    <source>
        <dbReference type="Pfam" id="PF15269"/>
    </source>
</evidence>
<dbReference type="GO" id="GO:1990841">
    <property type="term" value="F:promoter-specific chromatin binding"/>
    <property type="evidence" value="ECO:0007669"/>
    <property type="project" value="TreeGrafter"/>
</dbReference>
<evidence type="ECO:0000256" key="3">
    <source>
        <dbReference type="ARBA" id="ARBA00022771"/>
    </source>
</evidence>
<evidence type="ECO:0000256" key="1">
    <source>
        <dbReference type="ARBA" id="ARBA00004123"/>
    </source>
</evidence>
<feature type="region of interest" description="Disordered" evidence="11">
    <location>
        <begin position="274"/>
        <end position="315"/>
    </location>
</feature>
<evidence type="ECO:0000256" key="6">
    <source>
        <dbReference type="ARBA" id="ARBA00023015"/>
    </source>
</evidence>
<evidence type="ECO:0000256" key="7">
    <source>
        <dbReference type="ARBA" id="ARBA00023159"/>
    </source>
</evidence>
<feature type="compositionally biased region" description="Basic and acidic residues" evidence="11">
    <location>
        <begin position="284"/>
        <end position="302"/>
    </location>
</feature>
<dbReference type="PANTHER" id="PTHR14678">
    <property type="entry name" value="PROLINE-RICH PROTEIN 35-RELATED"/>
    <property type="match status" value="1"/>
</dbReference>
<keyword evidence="8" id="KW-0804">Transcription</keyword>
<protein>
    <recommendedName>
        <fullName evidence="10">Zinc finger protein 750</fullName>
    </recommendedName>
</protein>
<proteinExistence type="predicted"/>
<dbReference type="PANTHER" id="PTHR14678:SF1">
    <property type="entry name" value="ZINC FINGER PROTEIN 750"/>
    <property type="match status" value="1"/>
</dbReference>
<dbReference type="GO" id="GO:0000978">
    <property type="term" value="F:RNA polymerase II cis-regulatory region sequence-specific DNA binding"/>
    <property type="evidence" value="ECO:0007669"/>
    <property type="project" value="TreeGrafter"/>
</dbReference>
<keyword evidence="4" id="KW-0221">Differentiation</keyword>
<feature type="domain" description="Zinc finger protein 750-like zinc finger" evidence="12">
    <location>
        <begin position="5"/>
        <end position="57"/>
    </location>
</feature>
<dbReference type="GO" id="GO:0001228">
    <property type="term" value="F:DNA-binding transcription activator activity, RNA polymerase II-specific"/>
    <property type="evidence" value="ECO:0007669"/>
    <property type="project" value="TreeGrafter"/>
</dbReference>
<dbReference type="GO" id="GO:0005634">
    <property type="term" value="C:nucleus"/>
    <property type="evidence" value="ECO:0007669"/>
    <property type="project" value="UniProtKB-SubCell"/>
</dbReference>
<accession>A0A8C5E838</accession>
<feature type="compositionally biased region" description="Basic residues" evidence="11">
    <location>
        <begin position="524"/>
        <end position="544"/>
    </location>
</feature>
<keyword evidence="9" id="KW-0539">Nucleus</keyword>
<name>A0A8C5E838_GOUWI</name>
<feature type="compositionally biased region" description="Polar residues" evidence="11">
    <location>
        <begin position="489"/>
        <end position="502"/>
    </location>
</feature>
<reference evidence="13" key="2">
    <citation type="submission" date="2025-08" db="UniProtKB">
        <authorList>
            <consortium name="Ensembl"/>
        </authorList>
    </citation>
    <scope>IDENTIFICATION</scope>
</reference>
<evidence type="ECO:0000313" key="14">
    <source>
        <dbReference type="Proteomes" id="UP000694680"/>
    </source>
</evidence>
<evidence type="ECO:0000256" key="10">
    <source>
        <dbReference type="ARBA" id="ARBA00040216"/>
    </source>
</evidence>
<dbReference type="Ensembl" id="ENSGWIT00000019541.1">
    <property type="protein sequence ID" value="ENSGWIP00000017711.1"/>
    <property type="gene ID" value="ENSGWIG00000009859.1"/>
</dbReference>
<gene>
    <name evidence="13" type="primary">znf750</name>
</gene>
<keyword evidence="6" id="KW-0805">Transcription regulation</keyword>
<dbReference type="InterPro" id="IPR039064">
    <property type="entry name" value="ZNF750_Znf"/>
</dbReference>
<dbReference type="GO" id="GO:0030154">
    <property type="term" value="P:cell differentiation"/>
    <property type="evidence" value="ECO:0007669"/>
    <property type="project" value="UniProtKB-KW"/>
</dbReference>
<dbReference type="AlphaFoldDB" id="A0A8C5E838"/>
<dbReference type="Proteomes" id="UP000694680">
    <property type="component" value="Chromosome 8"/>
</dbReference>
<reference evidence="13" key="1">
    <citation type="submission" date="2020-06" db="EMBL/GenBank/DDBJ databases">
        <authorList>
            <consortium name="Wellcome Sanger Institute Data Sharing"/>
        </authorList>
    </citation>
    <scope>NUCLEOTIDE SEQUENCE [LARGE SCALE GENOMIC DNA]</scope>
</reference>
<evidence type="ECO:0000256" key="8">
    <source>
        <dbReference type="ARBA" id="ARBA00023163"/>
    </source>
</evidence>
<keyword evidence="5" id="KW-0862">Zinc</keyword>
<evidence type="ECO:0000256" key="11">
    <source>
        <dbReference type="SAM" id="MobiDB-lite"/>
    </source>
</evidence>
<evidence type="ECO:0000256" key="9">
    <source>
        <dbReference type="ARBA" id="ARBA00023242"/>
    </source>
</evidence>
<evidence type="ECO:0000256" key="4">
    <source>
        <dbReference type="ARBA" id="ARBA00022782"/>
    </source>
</evidence>
<dbReference type="GO" id="GO:0008270">
    <property type="term" value="F:zinc ion binding"/>
    <property type="evidence" value="ECO:0007669"/>
    <property type="project" value="UniProtKB-KW"/>
</dbReference>
<dbReference type="GO" id="GO:0008544">
    <property type="term" value="P:epidermis development"/>
    <property type="evidence" value="ECO:0007669"/>
    <property type="project" value="TreeGrafter"/>
</dbReference>
<keyword evidence="7" id="KW-0010">Activator</keyword>
<evidence type="ECO:0000256" key="5">
    <source>
        <dbReference type="ARBA" id="ARBA00022833"/>
    </source>
</evidence>
<organism evidence="13 14">
    <name type="scientific">Gouania willdenowi</name>
    <name type="common">Blunt-snouted clingfish</name>
    <name type="synonym">Lepadogaster willdenowi</name>
    <dbReference type="NCBI Taxonomy" id="441366"/>
    <lineage>
        <taxon>Eukaryota</taxon>
        <taxon>Metazoa</taxon>
        <taxon>Chordata</taxon>
        <taxon>Craniata</taxon>
        <taxon>Vertebrata</taxon>
        <taxon>Euteleostomi</taxon>
        <taxon>Actinopterygii</taxon>
        <taxon>Neopterygii</taxon>
        <taxon>Teleostei</taxon>
        <taxon>Neoteleostei</taxon>
        <taxon>Acanthomorphata</taxon>
        <taxon>Ovalentaria</taxon>
        <taxon>Blenniimorphae</taxon>
        <taxon>Blenniiformes</taxon>
        <taxon>Gobiesocoidei</taxon>
        <taxon>Gobiesocidae</taxon>
        <taxon>Gobiesocinae</taxon>
        <taxon>Gouania</taxon>
    </lineage>
</organism>
<keyword evidence="3" id="KW-0863">Zinc-finger</keyword>
<sequence length="544" mass="61469">METVQERKPKRPHYIPRPPGKPFKYQCFQCPFTCNEKSHLFNHMKYNLCKNSISLMSKKNSQSARQIKATTKAALVKSKETANMISSVQKTKSIEEKDLPRPSAFSPVTPNRDGAEVFKEAVPQVEDSQPAAPTFTHPGFPWGSIPPSIPVKPLTSLMVPDYPPYLLPDRPLYSPYYLPASHHVSEHNTTSFQSEFLNPQRPMALQPIVPPHSTQFQPYAYTYCHPLHPGPPMPYAMYRPHELSMPITGHRYIPLDLYSANLSPKDYELYPRTHPTPNTPPVSSKEEIHQVRSEDKETRFSPKEGCSASGSPDRPIQAHIMQKDSEECQNHSTAEKWDCGSRVQKILLLFIKLFCYICKDMSNFYSFKMSLSDGDHKDNTDDLTPLNLSTKHQNQKRIQSDHRLTCTDSRTIKMPELPLNLCLRSSPGSPVHISSLNNPENPQLQTNNALEEEPCDQRQTAALALCQLASASSAAMPCDFTVQPSTDLIETPSPASAENVTKPTRVKTAGVKRARSVHGESKNHKPNKRVKAHRRALRRKPRCY</sequence>
<comment type="subcellular location">
    <subcellularLocation>
        <location evidence="1">Nucleus</location>
    </subcellularLocation>
</comment>
<keyword evidence="2" id="KW-0479">Metal-binding</keyword>
<keyword evidence="14" id="KW-1185">Reference proteome</keyword>
<evidence type="ECO:0000256" key="2">
    <source>
        <dbReference type="ARBA" id="ARBA00022723"/>
    </source>
</evidence>
<feature type="region of interest" description="Disordered" evidence="11">
    <location>
        <begin position="489"/>
        <end position="544"/>
    </location>
</feature>